<gene>
    <name evidence="1" type="ORF">ACFOEB_16120</name>
</gene>
<organism evidence="1 2">
    <name type="scientific">Gilvimarinus japonicus</name>
    <dbReference type="NCBI Taxonomy" id="1796469"/>
    <lineage>
        <taxon>Bacteria</taxon>
        <taxon>Pseudomonadati</taxon>
        <taxon>Pseudomonadota</taxon>
        <taxon>Gammaproteobacteria</taxon>
        <taxon>Cellvibrionales</taxon>
        <taxon>Cellvibrionaceae</taxon>
        <taxon>Gilvimarinus</taxon>
    </lineage>
</organism>
<evidence type="ECO:0000313" key="2">
    <source>
        <dbReference type="Proteomes" id="UP001595548"/>
    </source>
</evidence>
<accession>A0ABV7HSF2</accession>
<dbReference type="RefSeq" id="WP_382418107.1">
    <property type="nucleotide sequence ID" value="NZ_AP031500.1"/>
</dbReference>
<comment type="caution">
    <text evidence="1">The sequence shown here is derived from an EMBL/GenBank/DDBJ whole genome shotgun (WGS) entry which is preliminary data.</text>
</comment>
<protein>
    <submittedName>
        <fullName evidence="1">Uncharacterized protein</fullName>
    </submittedName>
</protein>
<reference evidence="2" key="1">
    <citation type="journal article" date="2019" name="Int. J. Syst. Evol. Microbiol.">
        <title>The Global Catalogue of Microorganisms (GCM) 10K type strain sequencing project: providing services to taxonomists for standard genome sequencing and annotation.</title>
        <authorList>
            <consortium name="The Broad Institute Genomics Platform"/>
            <consortium name="The Broad Institute Genome Sequencing Center for Infectious Disease"/>
            <person name="Wu L."/>
            <person name="Ma J."/>
        </authorList>
    </citation>
    <scope>NUCLEOTIDE SEQUENCE [LARGE SCALE GENOMIC DNA]</scope>
    <source>
        <strain evidence="2">KCTC 52141</strain>
    </source>
</reference>
<keyword evidence="2" id="KW-1185">Reference proteome</keyword>
<dbReference type="Proteomes" id="UP001595548">
    <property type="component" value="Unassembled WGS sequence"/>
</dbReference>
<sequence length="346" mass="38580">MLWLAIILTAIAAVGLPQTLHADYYRPANTGADALYSPLNSFSHYTFDTLQLPDNFDQHNIDHRFSTLFDNLTHPDAAINSEGGWGRFINRQILPYDTEHSSDWPTALPNYALHLFGGGIVYRRDLEYYRAHQYAHPLWAAVGTAMAAELAQEAIEKKTSAADDPVADVFIFRPLGIWLFSDDQRAEYIEKNLKPAVWPHLILYDPSNDQLRNTGISYVVRPQLLSHGNTELFAYMGMNNLVGLSHTLASGNTLSWGVGAAITRIAFPNGELNYKTRPSVGLFGDRNGNLLWSAIYNGTEDLKLRVNIYPWQNQPIKFGVALGVTDDQRGWLGVTLNMPLGLGAGF</sequence>
<name>A0ABV7HSF2_9GAMM</name>
<dbReference type="EMBL" id="JBHRTL010000031">
    <property type="protein sequence ID" value="MFC3156737.1"/>
    <property type="molecule type" value="Genomic_DNA"/>
</dbReference>
<proteinExistence type="predicted"/>
<evidence type="ECO:0000313" key="1">
    <source>
        <dbReference type="EMBL" id="MFC3156737.1"/>
    </source>
</evidence>